<evidence type="ECO:0000313" key="2">
    <source>
        <dbReference type="Proteomes" id="UP001157125"/>
    </source>
</evidence>
<gene>
    <name evidence="1" type="ORF">GCM10025876_06630</name>
</gene>
<organism evidence="1 2">
    <name type="scientific">Demequina litorisediminis</name>
    <dbReference type="NCBI Taxonomy" id="1849022"/>
    <lineage>
        <taxon>Bacteria</taxon>
        <taxon>Bacillati</taxon>
        <taxon>Actinomycetota</taxon>
        <taxon>Actinomycetes</taxon>
        <taxon>Micrococcales</taxon>
        <taxon>Demequinaceae</taxon>
        <taxon>Demequina</taxon>
    </lineage>
</organism>
<dbReference type="EMBL" id="BSUN01000001">
    <property type="protein sequence ID" value="GMA34459.1"/>
    <property type="molecule type" value="Genomic_DNA"/>
</dbReference>
<sequence>MGVRLGPVVPGDVLLDCFELARDVRYVDMQASPYDVSSYGLSPIAVETPEGKSEYASRQREFTHRAAPLRERLIVLCDAVLALRETA</sequence>
<reference evidence="2" key="1">
    <citation type="journal article" date="2019" name="Int. J. Syst. Evol. Microbiol.">
        <title>The Global Catalogue of Microorganisms (GCM) 10K type strain sequencing project: providing services to taxonomists for standard genome sequencing and annotation.</title>
        <authorList>
            <consortium name="The Broad Institute Genomics Platform"/>
            <consortium name="The Broad Institute Genome Sequencing Center for Infectious Disease"/>
            <person name="Wu L."/>
            <person name="Ma J."/>
        </authorList>
    </citation>
    <scope>NUCLEOTIDE SEQUENCE [LARGE SCALE GENOMIC DNA]</scope>
    <source>
        <strain evidence="2">NBRC 112299</strain>
    </source>
</reference>
<proteinExistence type="predicted"/>
<evidence type="ECO:0000313" key="1">
    <source>
        <dbReference type="EMBL" id="GMA34459.1"/>
    </source>
</evidence>
<comment type="caution">
    <text evidence="1">The sequence shown here is derived from an EMBL/GenBank/DDBJ whole genome shotgun (WGS) entry which is preliminary data.</text>
</comment>
<keyword evidence="2" id="KW-1185">Reference proteome</keyword>
<protein>
    <submittedName>
        <fullName evidence="1">Uncharacterized protein</fullName>
    </submittedName>
</protein>
<dbReference type="Proteomes" id="UP001157125">
    <property type="component" value="Unassembled WGS sequence"/>
</dbReference>
<accession>A0ABQ6I9Z8</accession>
<name>A0ABQ6I9Z8_9MICO</name>